<gene>
    <name evidence="1" type="ORF">CFBP5477_007765</name>
</gene>
<dbReference type="Proteomes" id="UP000298664">
    <property type="component" value="Chromosome Circular"/>
</dbReference>
<protein>
    <submittedName>
        <fullName evidence="1">Uncharacterized protein</fullName>
    </submittedName>
</protein>
<name>A0AAF0H895_9HYPH</name>
<dbReference type="EMBL" id="CP124733">
    <property type="protein sequence ID" value="WHA39753.1"/>
    <property type="molecule type" value="Genomic_DNA"/>
</dbReference>
<proteinExistence type="predicted"/>
<organism evidence="1 2">
    <name type="scientific">Agrobacterium larrymoorei</name>
    <dbReference type="NCBI Taxonomy" id="160699"/>
    <lineage>
        <taxon>Bacteria</taxon>
        <taxon>Pseudomonadati</taxon>
        <taxon>Pseudomonadota</taxon>
        <taxon>Alphaproteobacteria</taxon>
        <taxon>Hyphomicrobiales</taxon>
        <taxon>Rhizobiaceae</taxon>
        <taxon>Rhizobium/Agrobacterium group</taxon>
        <taxon>Agrobacterium</taxon>
    </lineage>
</organism>
<reference evidence="1" key="1">
    <citation type="submission" date="2023-05" db="EMBL/GenBank/DDBJ databases">
        <title>Complete genome sequence of Agrobacterium larrymoorei CFBP5477.</title>
        <authorList>
            <person name="Yen H.-C."/>
            <person name="Chou L."/>
            <person name="Lin Y.-C."/>
            <person name="Lai E.-M."/>
            <person name="Kuo C.-H."/>
        </authorList>
    </citation>
    <scope>NUCLEOTIDE SEQUENCE</scope>
    <source>
        <strain evidence="1">CFBP5477</strain>
    </source>
</reference>
<dbReference type="RefSeq" id="WP_137394319.1">
    <property type="nucleotide sequence ID" value="NZ_CP124733.1"/>
</dbReference>
<evidence type="ECO:0000313" key="1">
    <source>
        <dbReference type="EMBL" id="WHA39753.1"/>
    </source>
</evidence>
<evidence type="ECO:0000313" key="2">
    <source>
        <dbReference type="Proteomes" id="UP000298664"/>
    </source>
</evidence>
<dbReference type="AlphaFoldDB" id="A0AAF0H895"/>
<accession>A0AAF0H895</accession>
<sequence>MDKIYTGSVLDVPALSQPEREAARDRLALLEAELIRRRKRLAYWTMRKEQMATMPHISDDLGQKTVHFHARAAKLLASGEKLRAYLIVELQEQPEHLSSYHYGH</sequence>